<dbReference type="GO" id="GO:0045202">
    <property type="term" value="C:synapse"/>
    <property type="evidence" value="ECO:0007669"/>
    <property type="project" value="TreeGrafter"/>
</dbReference>
<evidence type="ECO:0000256" key="2">
    <source>
        <dbReference type="ARBA" id="ARBA00022448"/>
    </source>
</evidence>
<dbReference type="EMBL" id="UYYG01000112">
    <property type="protein sequence ID" value="VDN53219.1"/>
    <property type="molecule type" value="Genomic_DNA"/>
</dbReference>
<evidence type="ECO:0000259" key="6">
    <source>
        <dbReference type="Pfam" id="PF04048"/>
    </source>
</evidence>
<dbReference type="AlphaFoldDB" id="A0A0N4UNM3"/>
<dbReference type="Proteomes" id="UP000274756">
    <property type="component" value="Unassembled WGS sequence"/>
</dbReference>
<dbReference type="PANTHER" id="PTHR14146:SF0">
    <property type="entry name" value="EXOCYST COMPLEX COMPONENT 4"/>
    <property type="match status" value="1"/>
</dbReference>
<dbReference type="GO" id="GO:0000145">
    <property type="term" value="C:exocyst"/>
    <property type="evidence" value="ECO:0007669"/>
    <property type="project" value="UniProtKB-UniRule"/>
</dbReference>
<dbReference type="GO" id="GO:0006612">
    <property type="term" value="P:protein targeting to membrane"/>
    <property type="evidence" value="ECO:0007669"/>
    <property type="project" value="UniProtKB-UniRule"/>
</dbReference>
<keyword evidence="3 4" id="KW-0268">Exocytosis</keyword>
<sequence length="858" mass="97417">MVGKEEQQSSAIRSKLSSDPSASALMLSIIRTLTNASSSDQKQSDCQRLEAGFKESSHSMDKLVQKHENDVGTCLDSFKKVSTRITKRIHSVRAGLMTCRSLLQCRRDDLKRLWTENAQQRHISNVLAQIEQLKKIENSVDETVAKGNYLLAANLLSEAGERTSNLLEIIKSLPENKVIESRECIAVLNAFSDSNRVDQKSFSLSNSNSDNISDHLSQNIQALCVFKNLYSTLSHFIQLMPTMLLRQIHITASVVCNAFSNSAKGDVENLTHYLNLILNQLKSSYIVHCALDDGLKKLTVEEAGNDENFILLSSKFWEMAQDAIEKVVVEYVQINSINPTISQKRSNTGEKFSLFKFDASACAASVRNRQSSKKMQLAICEPSPWNITVLYPLLEKFCCEREAESGEKPCKLRKFLHSFIIDVFIDRFKNKLELLAEQALQGRDAWRLVHYPSPKVLASCYNMFVVCEEIGKLIQTMENYTERLSALWLLVIDEFAKSTMSVYEKMLHSNDEEEKDRRKISAAWAVDEDISRLLKSLPNWFAVSHHEATPTPSATTPTVLLPANESESEIRQRNERESEILIGNLGTAKQLVRDELITDMELISSLACMHDSLKWFCTSMRTLISTLPDSCRRSMRKCIIQIQNSSKNSKTQQESIYAAVERRLAELDSTADTCLLIIHLELRVHCFFHLLPLARTRSSLPHDELDNEVIDLGRDLTHFHQALHSCLPPHKMKYLFDGLGHLSASIFIHSSQHMQKLTENGKKRVCRNIFAVQQRLSHLTGRRESELERARAFFELLNHDPDQLLALILERGAVFSHLEYTYLLALAIRSHPILSAQPGALEQRISQLKQILSQIKKS</sequence>
<evidence type="ECO:0000313" key="8">
    <source>
        <dbReference type="Proteomes" id="UP000038040"/>
    </source>
</evidence>
<dbReference type="GO" id="GO:0090522">
    <property type="term" value="P:vesicle tethering involved in exocytosis"/>
    <property type="evidence" value="ECO:0007669"/>
    <property type="project" value="UniProtKB-UniRule"/>
</dbReference>
<evidence type="ECO:0000256" key="5">
    <source>
        <dbReference type="SAM" id="MobiDB-lite"/>
    </source>
</evidence>
<comment type="similarity">
    <text evidence="1 4">Belongs to the SEC8 family.</text>
</comment>
<feature type="domain" description="Exocyst complex component Sec8 N-terminal" evidence="6">
    <location>
        <begin position="54"/>
        <end position="142"/>
    </location>
</feature>
<reference evidence="7 9" key="2">
    <citation type="submission" date="2018-11" db="EMBL/GenBank/DDBJ databases">
        <authorList>
            <consortium name="Pathogen Informatics"/>
        </authorList>
    </citation>
    <scope>NUCLEOTIDE SEQUENCE [LARGE SCALE GENOMIC DNA]</scope>
</reference>
<evidence type="ECO:0000256" key="1">
    <source>
        <dbReference type="ARBA" id="ARBA00010470"/>
    </source>
</evidence>
<dbReference type="GO" id="GO:0032584">
    <property type="term" value="C:growth cone membrane"/>
    <property type="evidence" value="ECO:0007669"/>
    <property type="project" value="TreeGrafter"/>
</dbReference>
<feature type="compositionally biased region" description="Polar residues" evidence="5">
    <location>
        <begin position="8"/>
        <end position="20"/>
    </location>
</feature>
<dbReference type="Pfam" id="PF04048">
    <property type="entry name" value="Sec8_N"/>
    <property type="match status" value="1"/>
</dbReference>
<keyword evidence="9" id="KW-1185">Reference proteome</keyword>
<evidence type="ECO:0000313" key="9">
    <source>
        <dbReference type="Proteomes" id="UP000274756"/>
    </source>
</evidence>
<dbReference type="PANTHER" id="PTHR14146">
    <property type="entry name" value="EXOCYST COMPLEX COMPONENT 4"/>
    <property type="match status" value="1"/>
</dbReference>
<accession>A0A0N4UNM3</accession>
<organism evidence="8 10">
    <name type="scientific">Dracunculus medinensis</name>
    <name type="common">Guinea worm</name>
    <dbReference type="NCBI Taxonomy" id="318479"/>
    <lineage>
        <taxon>Eukaryota</taxon>
        <taxon>Metazoa</taxon>
        <taxon>Ecdysozoa</taxon>
        <taxon>Nematoda</taxon>
        <taxon>Chromadorea</taxon>
        <taxon>Rhabditida</taxon>
        <taxon>Spirurina</taxon>
        <taxon>Dracunculoidea</taxon>
        <taxon>Dracunculidae</taxon>
        <taxon>Dracunculus</taxon>
    </lineage>
</organism>
<dbReference type="OrthoDB" id="272977at2759"/>
<feature type="region of interest" description="Disordered" evidence="5">
    <location>
        <begin position="1"/>
        <end position="20"/>
    </location>
</feature>
<evidence type="ECO:0000313" key="10">
    <source>
        <dbReference type="WBParaSite" id="DME_0000950601-mRNA-1"/>
    </source>
</evidence>
<reference evidence="10" key="1">
    <citation type="submission" date="2017-02" db="UniProtKB">
        <authorList>
            <consortium name="WormBaseParasite"/>
        </authorList>
    </citation>
    <scope>IDENTIFICATION</scope>
</reference>
<dbReference type="GO" id="GO:0006904">
    <property type="term" value="P:vesicle docking involved in exocytosis"/>
    <property type="evidence" value="ECO:0007669"/>
    <property type="project" value="InterPro"/>
</dbReference>
<dbReference type="STRING" id="318479.A0A0N4UNM3"/>
<protein>
    <recommendedName>
        <fullName evidence="4">Exocyst complex component Sec8</fullName>
    </recommendedName>
</protein>
<proteinExistence type="inferred from homology"/>
<dbReference type="GO" id="GO:0015031">
    <property type="term" value="P:protein transport"/>
    <property type="evidence" value="ECO:0007669"/>
    <property type="project" value="UniProtKB-KW"/>
</dbReference>
<keyword evidence="2 4" id="KW-0813">Transport</keyword>
<evidence type="ECO:0000256" key="4">
    <source>
        <dbReference type="RuleBase" id="RU367079"/>
    </source>
</evidence>
<dbReference type="GO" id="GO:0006893">
    <property type="term" value="P:Golgi to plasma membrane transport"/>
    <property type="evidence" value="ECO:0007669"/>
    <property type="project" value="TreeGrafter"/>
</dbReference>
<evidence type="ECO:0000313" key="7">
    <source>
        <dbReference type="EMBL" id="VDN53219.1"/>
    </source>
</evidence>
<evidence type="ECO:0000256" key="3">
    <source>
        <dbReference type="ARBA" id="ARBA00022483"/>
    </source>
</evidence>
<gene>
    <name evidence="7" type="ORF">DME_LOCUS3192</name>
</gene>
<comment type="function">
    <text evidence="4">Component of the exocyst complex involved in the docking of exocytic vesicles with fusion sites on the plasma membrane.</text>
</comment>
<keyword evidence="4" id="KW-0653">Protein transport</keyword>
<dbReference type="InterPro" id="IPR039682">
    <property type="entry name" value="Sec8/EXOC4"/>
</dbReference>
<dbReference type="WBParaSite" id="DME_0000950601-mRNA-1">
    <property type="protein sequence ID" value="DME_0000950601-mRNA-1"/>
    <property type="gene ID" value="DME_0000950601"/>
</dbReference>
<dbReference type="Proteomes" id="UP000038040">
    <property type="component" value="Unplaced"/>
</dbReference>
<name>A0A0N4UNM3_DRAME</name>
<dbReference type="GO" id="GO:0007268">
    <property type="term" value="P:chemical synaptic transmission"/>
    <property type="evidence" value="ECO:0007669"/>
    <property type="project" value="TreeGrafter"/>
</dbReference>
<dbReference type="InterPro" id="IPR007191">
    <property type="entry name" value="Sec8_exocyst_N"/>
</dbReference>